<feature type="non-terminal residue" evidence="8">
    <location>
        <position position="1"/>
    </location>
</feature>
<evidence type="ECO:0000256" key="3">
    <source>
        <dbReference type="ARBA" id="ARBA00023125"/>
    </source>
</evidence>
<evidence type="ECO:0000256" key="1">
    <source>
        <dbReference type="ARBA" id="ARBA00022723"/>
    </source>
</evidence>
<proteinExistence type="predicted"/>
<keyword evidence="2" id="KW-0805">Transcription regulation</keyword>
<dbReference type="PROSITE" id="PS00463">
    <property type="entry name" value="ZN2_CY6_FUNGAL_1"/>
    <property type="match status" value="1"/>
</dbReference>
<dbReference type="CDD" id="cd12148">
    <property type="entry name" value="fungal_TF_MHR"/>
    <property type="match status" value="1"/>
</dbReference>
<keyword evidence="9" id="KW-1185">Reference proteome</keyword>
<dbReference type="InterPro" id="IPR036864">
    <property type="entry name" value="Zn2-C6_fun-type_DNA-bd_sf"/>
</dbReference>
<evidence type="ECO:0000256" key="6">
    <source>
        <dbReference type="SAM" id="MobiDB-lite"/>
    </source>
</evidence>
<feature type="region of interest" description="Disordered" evidence="6">
    <location>
        <begin position="63"/>
        <end position="95"/>
    </location>
</feature>
<dbReference type="Proteomes" id="UP001220256">
    <property type="component" value="Unassembled WGS sequence"/>
</dbReference>
<dbReference type="Pfam" id="PF00172">
    <property type="entry name" value="Zn_clus"/>
    <property type="match status" value="1"/>
</dbReference>
<keyword evidence="4" id="KW-0804">Transcription</keyword>
<dbReference type="CDD" id="cd00067">
    <property type="entry name" value="GAL4"/>
    <property type="match status" value="1"/>
</dbReference>
<dbReference type="Gene3D" id="4.10.240.10">
    <property type="entry name" value="Zn(2)-C6 fungal-type DNA-binding domain"/>
    <property type="match status" value="1"/>
</dbReference>
<dbReference type="SMART" id="SM00906">
    <property type="entry name" value="Fungal_trans"/>
    <property type="match status" value="1"/>
</dbReference>
<evidence type="ECO:0000259" key="7">
    <source>
        <dbReference type="PROSITE" id="PS50048"/>
    </source>
</evidence>
<keyword evidence="3" id="KW-0238">DNA-binding</keyword>
<name>A0ABQ8W5V0_PENCH</name>
<comment type="caution">
    <text evidence="8">The sequence shown here is derived from an EMBL/GenBank/DDBJ whole genome shotgun (WGS) entry which is preliminary data.</text>
</comment>
<feature type="compositionally biased region" description="Basic and acidic residues" evidence="6">
    <location>
        <begin position="63"/>
        <end position="73"/>
    </location>
</feature>
<dbReference type="PROSITE" id="PS50048">
    <property type="entry name" value="ZN2_CY6_FUNGAL_2"/>
    <property type="match status" value="1"/>
</dbReference>
<evidence type="ECO:0000313" key="9">
    <source>
        <dbReference type="Proteomes" id="UP001220256"/>
    </source>
</evidence>
<evidence type="ECO:0000256" key="2">
    <source>
        <dbReference type="ARBA" id="ARBA00023015"/>
    </source>
</evidence>
<evidence type="ECO:0000256" key="4">
    <source>
        <dbReference type="ARBA" id="ARBA00023163"/>
    </source>
</evidence>
<dbReference type="PANTHER" id="PTHR47424">
    <property type="entry name" value="REGULATORY PROTEIN GAL4"/>
    <property type="match status" value="1"/>
</dbReference>
<evidence type="ECO:0000256" key="5">
    <source>
        <dbReference type="ARBA" id="ARBA00023242"/>
    </source>
</evidence>
<accession>A0ABQ8W5V0</accession>
<dbReference type="SMART" id="SM00066">
    <property type="entry name" value="GAL4"/>
    <property type="match status" value="1"/>
</dbReference>
<keyword evidence="5" id="KW-0539">Nucleus</keyword>
<reference evidence="8 9" key="1">
    <citation type="journal article" date="2023" name="IMA Fungus">
        <title>Comparative genomic study of the Penicillium genus elucidates a diverse pangenome and 15 lateral gene transfer events.</title>
        <authorList>
            <person name="Petersen C."/>
            <person name="Sorensen T."/>
            <person name="Nielsen M.R."/>
            <person name="Sondergaard T.E."/>
            <person name="Sorensen J.L."/>
            <person name="Fitzpatrick D.A."/>
            <person name="Frisvad J.C."/>
            <person name="Nielsen K.L."/>
        </authorList>
    </citation>
    <scope>NUCLEOTIDE SEQUENCE [LARGE SCALE GENOMIC DNA]</scope>
    <source>
        <strain evidence="8 9">IBT 3361</strain>
    </source>
</reference>
<dbReference type="InterPro" id="IPR007219">
    <property type="entry name" value="XnlR_reg_dom"/>
</dbReference>
<protein>
    <recommendedName>
        <fullName evidence="7">Zn(2)-C6 fungal-type domain-containing protein</fullName>
    </recommendedName>
</protein>
<evidence type="ECO:0000313" key="8">
    <source>
        <dbReference type="EMBL" id="KAJ5255981.1"/>
    </source>
</evidence>
<organism evidence="8 9">
    <name type="scientific">Penicillium chrysogenum</name>
    <name type="common">Penicillium notatum</name>
    <dbReference type="NCBI Taxonomy" id="5076"/>
    <lineage>
        <taxon>Eukaryota</taxon>
        <taxon>Fungi</taxon>
        <taxon>Dikarya</taxon>
        <taxon>Ascomycota</taxon>
        <taxon>Pezizomycotina</taxon>
        <taxon>Eurotiomycetes</taxon>
        <taxon>Eurotiomycetidae</taxon>
        <taxon>Eurotiales</taxon>
        <taxon>Aspergillaceae</taxon>
        <taxon>Penicillium</taxon>
        <taxon>Penicillium chrysogenum species complex</taxon>
    </lineage>
</organism>
<dbReference type="InterPro" id="IPR051127">
    <property type="entry name" value="Fungal_SecMet_Regulators"/>
</dbReference>
<dbReference type="Pfam" id="PF04082">
    <property type="entry name" value="Fungal_trans"/>
    <property type="match status" value="1"/>
</dbReference>
<feature type="domain" description="Zn(2)-C6 fungal-type" evidence="7">
    <location>
        <begin position="23"/>
        <end position="52"/>
    </location>
</feature>
<dbReference type="SUPFAM" id="SSF57701">
    <property type="entry name" value="Zn2/Cys6 DNA-binding domain"/>
    <property type="match status" value="1"/>
</dbReference>
<sequence length="623" mass="70499">CHTYLSMSEASDKAQPAWRIPRACQECRKRKIKCNGLTPCKTCQLRNTPCIYRDYIRHRRKKHEYEEAGERNSPRQASSSGVPPSGQHTASVMNDFPNSVSATHMASPSCQMQLYYGPTSHFSLMQHIYRDLISNSTSHPEPSGGVEEAGAGLDLFSFRRIFFGTPDIHESIKSLGTGELSTMFLPYDLAKLFLSRFLSSFYHLMPYRPKMYYEQCLNRLYSSSPTEHLGALTRAIVLLAMATAALGTEHFAWGDVLFERVKASLTAFDDVNEQARPNSVFLHLGSACRKALSAGLHKDVPNDVDQTPENIEERRVTFWSLYIFETWFCFHVGRPSSLSLKDVAIEYAQDPFIRLLVQLCKSMSRSVNEIYGQRHESLLHMWRVARSIADDIRGHEPHVQQALGVGLDDHIQAGSLGVRQIIFITLYYHTLLLTFRPFVIFRGHWQRERNIAPNQSSANVTNRPRETPSWLNEACNHAITAAQKTLHHLCEASRVNNLVLELRYHGFFFGNSVFTLIYEFIHNPDVAPVYLPWVYASLQTLSTMRAGDPIASSISAIQTVLHNINPSYEWLEKPGNPETGGSVGSGEDLLDFTQSDMGWDFDFSTMDLDAFFSVYQSNDAAAL</sequence>
<gene>
    <name evidence="8" type="ORF">N7505_011132</name>
</gene>
<dbReference type="EMBL" id="JAPVEB010000010">
    <property type="protein sequence ID" value="KAJ5255981.1"/>
    <property type="molecule type" value="Genomic_DNA"/>
</dbReference>
<keyword evidence="1" id="KW-0479">Metal-binding</keyword>
<dbReference type="PANTHER" id="PTHR47424:SF15">
    <property type="entry name" value="ZN(II)2CYS6 TRANSCRIPTION FACTOR (EUROFUNG)"/>
    <property type="match status" value="1"/>
</dbReference>
<feature type="compositionally biased region" description="Polar residues" evidence="6">
    <location>
        <begin position="74"/>
        <end position="95"/>
    </location>
</feature>
<dbReference type="InterPro" id="IPR001138">
    <property type="entry name" value="Zn2Cys6_DnaBD"/>
</dbReference>